<accession>A0ABW0X3S7</accession>
<dbReference type="PANTHER" id="PTHR13789:SF309">
    <property type="entry name" value="PUTATIVE (AFU_ORTHOLOGUE AFUA_6G14510)-RELATED"/>
    <property type="match status" value="1"/>
</dbReference>
<dbReference type="Gene3D" id="3.50.50.60">
    <property type="entry name" value="FAD/NAD(P)-binding domain"/>
    <property type="match status" value="1"/>
</dbReference>
<proteinExistence type="predicted"/>
<keyword evidence="1" id="KW-0560">Oxidoreductase</keyword>
<dbReference type="EMBL" id="JBHSOF010000017">
    <property type="protein sequence ID" value="MFC5664418.1"/>
    <property type="molecule type" value="Genomic_DNA"/>
</dbReference>
<keyword evidence="6" id="KW-1185">Reference proteome</keyword>
<feature type="compositionally biased region" description="Low complexity" evidence="3">
    <location>
        <begin position="72"/>
        <end position="83"/>
    </location>
</feature>
<dbReference type="Pfam" id="PF01494">
    <property type="entry name" value="FAD_binding_3"/>
    <property type="match status" value="1"/>
</dbReference>
<evidence type="ECO:0000259" key="4">
    <source>
        <dbReference type="Pfam" id="PF01494"/>
    </source>
</evidence>
<evidence type="ECO:0000256" key="1">
    <source>
        <dbReference type="ARBA" id="ARBA00023002"/>
    </source>
</evidence>
<dbReference type="RefSeq" id="WP_380226158.1">
    <property type="nucleotide sequence ID" value="NZ_JBHSOF010000017.1"/>
</dbReference>
<dbReference type="InterPro" id="IPR050493">
    <property type="entry name" value="FAD-dep_Monooxygenase_BioMet"/>
</dbReference>
<evidence type="ECO:0000313" key="5">
    <source>
        <dbReference type="EMBL" id="MFC5664418.1"/>
    </source>
</evidence>
<dbReference type="InterPro" id="IPR036188">
    <property type="entry name" value="FAD/NAD-bd_sf"/>
</dbReference>
<dbReference type="InterPro" id="IPR002938">
    <property type="entry name" value="FAD-bd"/>
</dbReference>
<reference evidence="6" key="1">
    <citation type="journal article" date="2019" name="Int. J. Syst. Evol. Microbiol.">
        <title>The Global Catalogue of Microorganisms (GCM) 10K type strain sequencing project: providing services to taxonomists for standard genome sequencing and annotation.</title>
        <authorList>
            <consortium name="The Broad Institute Genomics Platform"/>
            <consortium name="The Broad Institute Genome Sequencing Center for Infectious Disease"/>
            <person name="Wu L."/>
            <person name="Ma J."/>
        </authorList>
    </citation>
    <scope>NUCLEOTIDE SEQUENCE [LARGE SCALE GENOMIC DNA]</scope>
    <source>
        <strain evidence="6">CGMCC 4.1437</strain>
    </source>
</reference>
<name>A0ABW0X3S7_9ACTN</name>
<dbReference type="SUPFAM" id="SSF51905">
    <property type="entry name" value="FAD/NAD(P)-binding domain"/>
    <property type="match status" value="1"/>
</dbReference>
<gene>
    <name evidence="5" type="ORF">ACFP3U_15665</name>
</gene>
<organism evidence="5 6">
    <name type="scientific">Kitasatospora misakiensis</name>
    <dbReference type="NCBI Taxonomy" id="67330"/>
    <lineage>
        <taxon>Bacteria</taxon>
        <taxon>Bacillati</taxon>
        <taxon>Actinomycetota</taxon>
        <taxon>Actinomycetes</taxon>
        <taxon>Kitasatosporales</taxon>
        <taxon>Streptomycetaceae</taxon>
        <taxon>Kitasatospora</taxon>
    </lineage>
</organism>
<evidence type="ECO:0000256" key="3">
    <source>
        <dbReference type="SAM" id="MobiDB-lite"/>
    </source>
</evidence>
<dbReference type="PANTHER" id="PTHR13789">
    <property type="entry name" value="MONOOXYGENASE"/>
    <property type="match status" value="1"/>
</dbReference>
<feature type="region of interest" description="Disordered" evidence="3">
    <location>
        <begin position="45"/>
        <end position="98"/>
    </location>
</feature>
<dbReference type="GO" id="GO:0004497">
    <property type="term" value="F:monooxygenase activity"/>
    <property type="evidence" value="ECO:0007669"/>
    <property type="project" value="UniProtKB-KW"/>
</dbReference>
<protein>
    <submittedName>
        <fullName evidence="5">FAD-dependent monooxygenase</fullName>
    </submittedName>
</protein>
<sequence>MQQWGRGRIALLGDACHPMRPHMAQGAAMAIEDGALLLRCLEVEDENDHDRGGRSRARGPLPVALGGGRVRSGAPSSYAPAAPRLGVRPTDLRSRSHR</sequence>
<evidence type="ECO:0000256" key="2">
    <source>
        <dbReference type="ARBA" id="ARBA00023033"/>
    </source>
</evidence>
<comment type="caution">
    <text evidence="5">The sequence shown here is derived from an EMBL/GenBank/DDBJ whole genome shotgun (WGS) entry which is preliminary data.</text>
</comment>
<dbReference type="Proteomes" id="UP001595975">
    <property type="component" value="Unassembled WGS sequence"/>
</dbReference>
<evidence type="ECO:0000313" key="6">
    <source>
        <dbReference type="Proteomes" id="UP001595975"/>
    </source>
</evidence>
<keyword evidence="2 5" id="KW-0503">Monooxygenase</keyword>
<feature type="domain" description="FAD-binding" evidence="4">
    <location>
        <begin position="2"/>
        <end position="41"/>
    </location>
</feature>